<feature type="transmembrane region" description="Helical" evidence="6">
    <location>
        <begin position="244"/>
        <end position="265"/>
    </location>
</feature>
<evidence type="ECO:0000256" key="5">
    <source>
        <dbReference type="ARBA" id="ARBA00023136"/>
    </source>
</evidence>
<dbReference type="GO" id="GO:0005886">
    <property type="term" value="C:plasma membrane"/>
    <property type="evidence" value="ECO:0007669"/>
    <property type="project" value="UniProtKB-SubCell"/>
</dbReference>
<evidence type="ECO:0000256" key="1">
    <source>
        <dbReference type="ARBA" id="ARBA00004651"/>
    </source>
</evidence>
<dbReference type="Pfam" id="PF03631">
    <property type="entry name" value="Virul_fac_BrkB"/>
    <property type="match status" value="1"/>
</dbReference>
<dbReference type="Proteomes" id="UP000605148">
    <property type="component" value="Unassembled WGS sequence"/>
</dbReference>
<gene>
    <name evidence="7" type="ORF">GCM10011316_36960</name>
</gene>
<dbReference type="OrthoDB" id="7163777at2"/>
<comment type="caution">
    <text evidence="7">The sequence shown here is derived from an EMBL/GenBank/DDBJ whole genome shotgun (WGS) entry which is preliminary data.</text>
</comment>
<evidence type="ECO:0008006" key="9">
    <source>
        <dbReference type="Google" id="ProtNLM"/>
    </source>
</evidence>
<keyword evidence="8" id="KW-1185">Reference proteome</keyword>
<evidence type="ECO:0000313" key="8">
    <source>
        <dbReference type="Proteomes" id="UP000605148"/>
    </source>
</evidence>
<evidence type="ECO:0000313" key="7">
    <source>
        <dbReference type="EMBL" id="GGB61597.1"/>
    </source>
</evidence>
<feature type="transmembrane region" description="Helical" evidence="6">
    <location>
        <begin position="30"/>
        <end position="54"/>
    </location>
</feature>
<feature type="transmembrane region" description="Helical" evidence="6">
    <location>
        <begin position="135"/>
        <end position="159"/>
    </location>
</feature>
<sequence>MLFKSGAYRVLSDAVGHFSRDDGFAMASHVALSGLLALFPLLIFIAALAGFMGLHNAADQASSLLFDTWPQNVAQPVVNEVQRVLTEPRGDILTFGVLAALWFASNGVEALRTALNRAYRQNETRNFIFLRLQSLGLVILGAIVMIGFTFLVVLAPLAIRALTQWMPSVENFLLSIGVARYVVAGSLVTIGLFVAHWALPIGRRSFFELVPGVLATLVMWMAAGSAFGAYLASFANYVTTYGGLAGIMSALVFLYICSAAFILGGELNAALVRQRKPEPAR</sequence>
<reference evidence="7" key="2">
    <citation type="submission" date="2020-09" db="EMBL/GenBank/DDBJ databases">
        <authorList>
            <person name="Sun Q."/>
            <person name="Zhou Y."/>
        </authorList>
    </citation>
    <scope>NUCLEOTIDE SEQUENCE</scope>
    <source>
        <strain evidence="7">CGMCC 1.12426</strain>
    </source>
</reference>
<feature type="transmembrane region" description="Helical" evidence="6">
    <location>
        <begin position="179"/>
        <end position="199"/>
    </location>
</feature>
<comment type="subcellular location">
    <subcellularLocation>
        <location evidence="1">Cell membrane</location>
        <topology evidence="1">Multi-pass membrane protein</topology>
    </subcellularLocation>
</comment>
<keyword evidence="3 6" id="KW-0812">Transmembrane</keyword>
<evidence type="ECO:0000256" key="4">
    <source>
        <dbReference type="ARBA" id="ARBA00022989"/>
    </source>
</evidence>
<feature type="transmembrane region" description="Helical" evidence="6">
    <location>
        <begin position="92"/>
        <end position="115"/>
    </location>
</feature>
<evidence type="ECO:0000256" key="3">
    <source>
        <dbReference type="ARBA" id="ARBA00022692"/>
    </source>
</evidence>
<keyword evidence="2" id="KW-1003">Cell membrane</keyword>
<dbReference type="PANTHER" id="PTHR30213">
    <property type="entry name" value="INNER MEMBRANE PROTEIN YHJD"/>
    <property type="match status" value="1"/>
</dbReference>
<accession>A0A916TN80</accession>
<proteinExistence type="predicted"/>
<dbReference type="NCBIfam" id="TIGR00765">
    <property type="entry name" value="yihY_not_rbn"/>
    <property type="match status" value="1"/>
</dbReference>
<dbReference type="EMBL" id="BMFA01000015">
    <property type="protein sequence ID" value="GGB61597.1"/>
    <property type="molecule type" value="Genomic_DNA"/>
</dbReference>
<protein>
    <recommendedName>
        <fullName evidence="9">YihY/virulence factor BrkB family protein</fullName>
    </recommendedName>
</protein>
<evidence type="ECO:0000256" key="2">
    <source>
        <dbReference type="ARBA" id="ARBA00022475"/>
    </source>
</evidence>
<dbReference type="PANTHER" id="PTHR30213:SF0">
    <property type="entry name" value="UPF0761 MEMBRANE PROTEIN YIHY"/>
    <property type="match status" value="1"/>
</dbReference>
<dbReference type="PIRSF" id="PIRSF035875">
    <property type="entry name" value="RNase_BN"/>
    <property type="match status" value="1"/>
</dbReference>
<organism evidence="7 8">
    <name type="scientific">Roseibium aquae</name>
    <dbReference type="NCBI Taxonomy" id="1323746"/>
    <lineage>
        <taxon>Bacteria</taxon>
        <taxon>Pseudomonadati</taxon>
        <taxon>Pseudomonadota</taxon>
        <taxon>Alphaproteobacteria</taxon>
        <taxon>Hyphomicrobiales</taxon>
        <taxon>Stappiaceae</taxon>
        <taxon>Roseibium</taxon>
    </lineage>
</organism>
<dbReference type="InterPro" id="IPR017039">
    <property type="entry name" value="Virul_fac_BrkB"/>
</dbReference>
<dbReference type="AlphaFoldDB" id="A0A916TN80"/>
<feature type="transmembrane region" description="Helical" evidence="6">
    <location>
        <begin position="206"/>
        <end position="232"/>
    </location>
</feature>
<keyword evidence="4 6" id="KW-1133">Transmembrane helix</keyword>
<evidence type="ECO:0000256" key="6">
    <source>
        <dbReference type="SAM" id="Phobius"/>
    </source>
</evidence>
<name>A0A916TN80_9HYPH</name>
<keyword evidence="5 6" id="KW-0472">Membrane</keyword>
<reference evidence="7" key="1">
    <citation type="journal article" date="2014" name="Int. J. Syst. Evol. Microbiol.">
        <title>Complete genome sequence of Corynebacterium casei LMG S-19264T (=DSM 44701T), isolated from a smear-ripened cheese.</title>
        <authorList>
            <consortium name="US DOE Joint Genome Institute (JGI-PGF)"/>
            <person name="Walter F."/>
            <person name="Albersmeier A."/>
            <person name="Kalinowski J."/>
            <person name="Ruckert C."/>
        </authorList>
    </citation>
    <scope>NUCLEOTIDE SEQUENCE</scope>
    <source>
        <strain evidence="7">CGMCC 1.12426</strain>
    </source>
</reference>